<organism evidence="11 12">
    <name type="scientific">Penstemon smallii</name>
    <dbReference type="NCBI Taxonomy" id="265156"/>
    <lineage>
        <taxon>Eukaryota</taxon>
        <taxon>Viridiplantae</taxon>
        <taxon>Streptophyta</taxon>
        <taxon>Embryophyta</taxon>
        <taxon>Tracheophyta</taxon>
        <taxon>Spermatophyta</taxon>
        <taxon>Magnoliopsida</taxon>
        <taxon>eudicotyledons</taxon>
        <taxon>Gunneridae</taxon>
        <taxon>Pentapetalae</taxon>
        <taxon>asterids</taxon>
        <taxon>lamiids</taxon>
        <taxon>Lamiales</taxon>
        <taxon>Plantaginaceae</taxon>
        <taxon>Cheloneae</taxon>
        <taxon>Penstemon</taxon>
    </lineage>
</organism>
<evidence type="ECO:0000259" key="10">
    <source>
        <dbReference type="PROSITE" id="PS51913"/>
    </source>
</evidence>
<dbReference type="GO" id="GO:0005634">
    <property type="term" value="C:nucleus"/>
    <property type="evidence" value="ECO:0007669"/>
    <property type="project" value="UniProtKB-SubCell"/>
</dbReference>
<comment type="caution">
    <text evidence="11">The sequence shown here is derived from an EMBL/GenBank/DDBJ whole genome shotgun (WGS) entry which is preliminary data.</text>
</comment>
<feature type="domain" description="Homeobox" evidence="8">
    <location>
        <begin position="16"/>
        <end position="76"/>
    </location>
</feature>
<dbReference type="InterPro" id="IPR028942">
    <property type="entry name" value="WHIM1_dom"/>
</dbReference>
<keyword evidence="12" id="KW-1185">Reference proteome</keyword>
<dbReference type="PANTHER" id="PTHR36968">
    <property type="entry name" value="HOMEOBOX-DDT DOMAIN PROTEIN RLT2"/>
    <property type="match status" value="1"/>
</dbReference>
<evidence type="ECO:0000256" key="1">
    <source>
        <dbReference type="ARBA" id="ARBA00004123"/>
    </source>
</evidence>
<feature type="compositionally biased region" description="Acidic residues" evidence="7">
    <location>
        <begin position="1552"/>
        <end position="1572"/>
    </location>
</feature>
<dbReference type="InterPro" id="IPR001356">
    <property type="entry name" value="HD"/>
</dbReference>
<dbReference type="InterPro" id="IPR028941">
    <property type="entry name" value="WHIM2_dom"/>
</dbReference>
<feature type="domain" description="DDT" evidence="9">
    <location>
        <begin position="540"/>
        <end position="599"/>
    </location>
</feature>
<dbReference type="PANTHER" id="PTHR36968:SF5">
    <property type="entry name" value="HOMEOBOX-DDT DOMAIN PROTEIN RLT2"/>
    <property type="match status" value="1"/>
</dbReference>
<evidence type="ECO:0000259" key="8">
    <source>
        <dbReference type="PROSITE" id="PS50071"/>
    </source>
</evidence>
<dbReference type="Pfam" id="PF15612">
    <property type="entry name" value="WHIM1"/>
    <property type="match status" value="1"/>
</dbReference>
<feature type="region of interest" description="Disordered" evidence="7">
    <location>
        <begin position="1450"/>
        <end position="1513"/>
    </location>
</feature>
<dbReference type="Gene3D" id="1.10.10.60">
    <property type="entry name" value="Homeodomain-like"/>
    <property type="match status" value="1"/>
</dbReference>
<dbReference type="Pfam" id="PF05066">
    <property type="entry name" value="HARE-HTH"/>
    <property type="match status" value="1"/>
</dbReference>
<feature type="region of interest" description="Disordered" evidence="7">
    <location>
        <begin position="814"/>
        <end position="846"/>
    </location>
</feature>
<keyword evidence="4 5" id="KW-0238">DNA-binding</keyword>
<feature type="coiled-coil region" evidence="6">
    <location>
        <begin position="345"/>
        <end position="467"/>
    </location>
</feature>
<gene>
    <name evidence="11" type="ORF">ACJIZ3_007353</name>
</gene>
<dbReference type="EMBL" id="JBJXBP010000007">
    <property type="protein sequence ID" value="KAL3821448.1"/>
    <property type="molecule type" value="Genomic_DNA"/>
</dbReference>
<dbReference type="Pfam" id="PF02791">
    <property type="entry name" value="DDT"/>
    <property type="match status" value="1"/>
</dbReference>
<evidence type="ECO:0000313" key="11">
    <source>
        <dbReference type="EMBL" id="KAL3821448.1"/>
    </source>
</evidence>
<dbReference type="PROSITE" id="PS51913">
    <property type="entry name" value="HTH_HARE"/>
    <property type="match status" value="1"/>
</dbReference>
<sequence length="1638" mass="186014">MEIESVEVEMKNAPEGEPKVKRKMKTPSQLEILEKTYAMDTYPSEAVRAELSIKLGLSDRQLQMWFCHRRLKDRKVKSASPSAIAGPSGGNADEIAVSSTADVAKERGSGLTSFENMLQQQHQQRVAHKVGTAVPRISKELPSMRRVYDIAKPSLAISEQRAIAFVEAQLGESLREEGPILGMEFDPLPPGAFGAPIVAPGQQKPPGRSYDTQIYETPAAKPIKGASRALHEYQFLPEKPSVRNDAHGSPTDIQHARVPLYTGRSIVHGDEQLPSGYNLQGQMPSSSFLPQQGRQGHHLSPAPGEVDIAPRISPLVDVHSDAQYLVHPRTPLDNQTITPERRIILEEERLERKRKAEEARIAKEVEAHEKRIRKELEKQDILRRKREEQLRKEMERQDRERRKEEERLLREKQREEERCLREQRREMERREKFLQKEYIRAEKTRLREEMRKEKEAARLKAANDRAAARRIAKESMELIDDERLELMELAALNRGLPSIVALDNETLLNLDLFKDKLLEFPPKSVNLKRPFGVQPWIDSEENVGNLLMVWRFLITFADVLGLWPFTLDEFSQAFHDYDPRLLGEIHIALLRSIVKDIEDVARTPPTALAANQNSAFVPGGGHPQIVEGAYAWGFDLQNWQHLLSPLTWPEVLRQFALSAGFGPKLKKRNRETSHFHDEIEDDDGADIISNLRSGVAAQNAVAFMQQRGFSNPRRSRHRLTPGTVKYAAFHVLSLEGSKGLSILDVADKIQKSGLRDLTTSKTPEASISAALSRDTKLFERTAPSTYCVRSPYRKDPTDSDTILSEAREKIRVFQNGYVDEEEAEDVEKENADRDQDSASDVDDLDDMSKLKEAFEDKDLSHFRKENCSESMENLPDALENSKSNGALGDLSMDFAGMDSNTKILDQENTLMDDCGSGEAWVQGLTEGEYADLSIEERLNSLVALIGVVNEGNTVRVALEERLEAATALKKQMWAEAQLDKRRIKEEHFLKLQYSSPPCVDMKNESSSITPALQLDLNDGQNNPLMQEFSVGSDNLLLQQSVCAAEKSRSDLKAYISQRAEEMYVYRSLPLGQDRRHNRYWQFKNSPSHNDPGAQKIFVELCNGQWRVIDSEKGFDALLSSLDTRGLREYHLHLMLRKIELSFKRAVNRNLPCTNSGEHVCDEVKKEILDVRPKLDCYSSMDSPKSSSESSAHVWEEINIIERHKDFEKWMWEECFNLNKLGALKRGRLRCSRLLEICNNCHAVFICEDNHCPYCHKTYDTSDRIFNFPEHVIQCKTKLSKEFDRVLVDSSLPPRIRLLKAQLATIEASIPSEAIESAWSDEFRKRWGMKLHKASTAEELLQSLTLLEDSIKKDYIAGNYEATCEILRSVNVTDTSSRHEAVSVLPWIPQTTAAVALRLMELDTSIYYTLHHKEACQKDNEALHFSKLPSRCSFPRSSMDNMQQDNCWVDLTSLKRGRGRPRGPTRTSGGKSQKRAPDSRDESCKETKKGRGGRKKGRRSVRSRQKSAKTARQNIVDKRVADDIVTLDDSQMILDETPVQNEGADNVSSSEISEFEDEDDNGQASADEYEDDLLVEHLNDYGASRVDDQNIEYGDEYVDEYFNSDYNEETNQSRGGEQVGNADNSSDRGSESSFSDSSY</sequence>
<comment type="subcellular location">
    <subcellularLocation>
        <location evidence="1 4 5">Nucleus</location>
    </subcellularLocation>
</comment>
<dbReference type="SMART" id="SM00571">
    <property type="entry name" value="DDT"/>
    <property type="match status" value="1"/>
</dbReference>
<dbReference type="SUPFAM" id="SSF46689">
    <property type="entry name" value="Homeodomain-like"/>
    <property type="match status" value="1"/>
</dbReference>
<feature type="compositionally biased region" description="Acidic residues" evidence="7">
    <location>
        <begin position="1588"/>
        <end position="1598"/>
    </location>
</feature>
<evidence type="ECO:0000256" key="7">
    <source>
        <dbReference type="SAM" id="MobiDB-lite"/>
    </source>
</evidence>
<evidence type="ECO:0000256" key="5">
    <source>
        <dbReference type="RuleBase" id="RU000682"/>
    </source>
</evidence>
<accession>A0ABD3SAJ9</accession>
<dbReference type="GO" id="GO:0003677">
    <property type="term" value="F:DNA binding"/>
    <property type="evidence" value="ECO:0007669"/>
    <property type="project" value="UniProtKB-UniRule"/>
</dbReference>
<dbReference type="InterPro" id="IPR007759">
    <property type="entry name" value="Asxl_HARE-HTH"/>
</dbReference>
<evidence type="ECO:0000256" key="4">
    <source>
        <dbReference type="PROSITE-ProRule" id="PRU00108"/>
    </source>
</evidence>
<dbReference type="Proteomes" id="UP001634393">
    <property type="component" value="Unassembled WGS sequence"/>
</dbReference>
<dbReference type="Pfam" id="PF00046">
    <property type="entry name" value="Homeodomain"/>
    <property type="match status" value="1"/>
</dbReference>
<evidence type="ECO:0000313" key="12">
    <source>
        <dbReference type="Proteomes" id="UP001634393"/>
    </source>
</evidence>
<dbReference type="InterPro" id="IPR018501">
    <property type="entry name" value="DDT_dom"/>
</dbReference>
<feature type="compositionally biased region" description="Basic and acidic residues" evidence="7">
    <location>
        <begin position="1474"/>
        <end position="1488"/>
    </location>
</feature>
<proteinExistence type="predicted"/>
<dbReference type="Pfam" id="PF15613">
    <property type="entry name" value="WSD"/>
    <property type="match status" value="1"/>
</dbReference>
<feature type="region of interest" description="Disordered" evidence="7">
    <location>
        <begin position="866"/>
        <end position="885"/>
    </location>
</feature>
<evidence type="ECO:0000259" key="9">
    <source>
        <dbReference type="PROSITE" id="PS50827"/>
    </source>
</evidence>
<feature type="compositionally biased region" description="Basic residues" evidence="7">
    <location>
        <begin position="1489"/>
        <end position="1508"/>
    </location>
</feature>
<feature type="compositionally biased region" description="Acidic residues" evidence="7">
    <location>
        <begin position="818"/>
        <end position="827"/>
    </location>
</feature>
<evidence type="ECO:0000256" key="6">
    <source>
        <dbReference type="SAM" id="Coils"/>
    </source>
</evidence>
<dbReference type="InterPro" id="IPR044977">
    <property type="entry name" value="RLT1-3"/>
</dbReference>
<keyword evidence="2" id="KW-0804">Transcription</keyword>
<protein>
    <submittedName>
        <fullName evidence="11">Uncharacterized protein</fullName>
    </submittedName>
</protein>
<keyword evidence="3 4" id="KW-0539">Nucleus</keyword>
<evidence type="ECO:0000256" key="3">
    <source>
        <dbReference type="ARBA" id="ARBA00023242"/>
    </source>
</evidence>
<feature type="domain" description="HTH HARE-type" evidence="10">
    <location>
        <begin position="722"/>
        <end position="791"/>
    </location>
</feature>
<dbReference type="InterPro" id="IPR009057">
    <property type="entry name" value="Homeodomain-like_sf"/>
</dbReference>
<keyword evidence="6" id="KW-0175">Coiled coil</keyword>
<feature type="DNA-binding region" description="Homeobox" evidence="4">
    <location>
        <begin position="18"/>
        <end position="77"/>
    </location>
</feature>
<dbReference type="SMART" id="SM00389">
    <property type="entry name" value="HOX"/>
    <property type="match status" value="1"/>
</dbReference>
<reference evidence="11 12" key="1">
    <citation type="submission" date="2024-12" db="EMBL/GenBank/DDBJ databases">
        <title>The unique morphological basis and parallel evolutionary history of personate flowers in Penstemon.</title>
        <authorList>
            <person name="Depatie T.H."/>
            <person name="Wessinger C.A."/>
        </authorList>
    </citation>
    <scope>NUCLEOTIDE SEQUENCE [LARGE SCALE GENOMIC DNA]</scope>
    <source>
        <strain evidence="11">WTNN_2</strain>
        <tissue evidence="11">Leaf</tissue>
    </source>
</reference>
<feature type="region of interest" description="Disordered" evidence="7">
    <location>
        <begin position="1533"/>
        <end position="1638"/>
    </location>
</feature>
<dbReference type="PROSITE" id="PS50827">
    <property type="entry name" value="DDT"/>
    <property type="match status" value="1"/>
</dbReference>
<name>A0ABD3SAJ9_9LAMI</name>
<evidence type="ECO:0000256" key="2">
    <source>
        <dbReference type="ARBA" id="ARBA00023163"/>
    </source>
</evidence>
<dbReference type="CDD" id="cd00086">
    <property type="entry name" value="homeodomain"/>
    <property type="match status" value="1"/>
</dbReference>
<keyword evidence="4 5" id="KW-0371">Homeobox</keyword>
<dbReference type="PROSITE" id="PS50071">
    <property type="entry name" value="HOMEOBOX_2"/>
    <property type="match status" value="1"/>
</dbReference>